<gene>
    <name evidence="1" type="ORF">SCALOS_LOCUS4093</name>
</gene>
<name>A0ACA9LGF1_9GLOM</name>
<dbReference type="Proteomes" id="UP000789860">
    <property type="component" value="Unassembled WGS sequence"/>
</dbReference>
<accession>A0ACA9LGF1</accession>
<proteinExistence type="predicted"/>
<reference evidence="1" key="1">
    <citation type="submission" date="2021-06" db="EMBL/GenBank/DDBJ databases">
        <authorList>
            <person name="Kallberg Y."/>
            <person name="Tangrot J."/>
            <person name="Rosling A."/>
        </authorList>
    </citation>
    <scope>NUCLEOTIDE SEQUENCE</scope>
    <source>
        <strain evidence="1">AU212A</strain>
    </source>
</reference>
<dbReference type="EMBL" id="CAJVPM010005234">
    <property type="protein sequence ID" value="CAG8521646.1"/>
    <property type="molecule type" value="Genomic_DNA"/>
</dbReference>
<protein>
    <submittedName>
        <fullName evidence="1">11109_t:CDS:1</fullName>
    </submittedName>
</protein>
<sequence>MPKEKMIHKNIQKKRLTPIPKARQQKKIQKHQNIPLASDLLYFSERHNLGKMNIECTYCGALYWIDKCITSSSRYHPKFGTCCSHGKVILPYLQNPPHILPYAFTSLGANIDEFILHSHSPYSFHISGELCHLTGSLIPEPNTEAEIQKVLCKYHTFYLLYKQAHKILQAQQNNIRESDLIIYLHFNKSNDQHRYNLPTADEIAIILSSNRSLPELIRDIVLQLQGGQLQRIHEGHSAYLTLHYYSNLHYTPINTQSNRINENNRSKFVVDAWAVTEQNRLRFLHMNQDKLHADVYQGIVDTIGNNTNNNISVNNLGRRIILPSTHIGSINMHKEVPNVVRLALHLPEMHRVVFDPNDSAAAILAHADRQKTTLTSFFETCANLESAQQYTYQEFPQHFVWNKSTKKWSPQKQEFAIGQLYFADPSAGEHFYFRFLLTNIRSPQSFEHLRTVNNIVYPIFKSSKLRILFSILLTQYTPSYPDKLWLCFHNNLCDNLRYKLHKEYAICEPSDDQIYDFGLFLIDEILHQSGQSLNMFSQMPLWKHKWNHSDINYIIAEQLAFDHQKLYDTVNNRIPQLNNEQLSAYHDIYNSVGDGTNTIDNKLTLPDYMKLPYQDLETLINVIYPNIHAAETTDNAIAEKGADNNNTYPIKFLNSLNPSGLPLAKLNLKVGCPIMLLRNIAPGQGLCNGTRLVITCLADRIIEARIICGDHAGELTFIARITLNPSTTELPFTFKRRQFPIRVAYAMTINKSQGQSIKM</sequence>
<evidence type="ECO:0000313" key="2">
    <source>
        <dbReference type="Proteomes" id="UP000789860"/>
    </source>
</evidence>
<organism evidence="1 2">
    <name type="scientific">Scutellospora calospora</name>
    <dbReference type="NCBI Taxonomy" id="85575"/>
    <lineage>
        <taxon>Eukaryota</taxon>
        <taxon>Fungi</taxon>
        <taxon>Fungi incertae sedis</taxon>
        <taxon>Mucoromycota</taxon>
        <taxon>Glomeromycotina</taxon>
        <taxon>Glomeromycetes</taxon>
        <taxon>Diversisporales</taxon>
        <taxon>Gigasporaceae</taxon>
        <taxon>Scutellospora</taxon>
    </lineage>
</organism>
<comment type="caution">
    <text evidence="1">The sequence shown here is derived from an EMBL/GenBank/DDBJ whole genome shotgun (WGS) entry which is preliminary data.</text>
</comment>
<evidence type="ECO:0000313" key="1">
    <source>
        <dbReference type="EMBL" id="CAG8521646.1"/>
    </source>
</evidence>
<keyword evidence="2" id="KW-1185">Reference proteome</keyword>